<accession>A0A5N5TBU3</accession>
<feature type="transmembrane region" description="Helical" evidence="2">
    <location>
        <begin position="92"/>
        <end position="117"/>
    </location>
</feature>
<sequence>MQCINKSYCSLIKRKNAYFGYLMTEGGMIRLLQLIMVVLVSSILIILYIAENSFTTMTYYVLISTNLSFLACLILFTIAVISFLVDSESYKWLHIFFGGVSTAMLVGQLSMIFYTFGERSSETFIMLIGAMLCQILINIYDCYFGKEIAKPSNKRDIFYFNGERNLQKFSNCEFSDTATKKSESFERGVDTRDKSSITGKENDSKTSKSEHEGTESDNGNKKVNTEEPQNSVNNKDETSEAGAKKSTSKSKHGEVKGKVNDGNVVTTTTKDSEPGDEASISQTKEPDKTTFVNKAEKLVETATVPLQDDELGETSTMSEKGKSGLSLTAVTARDEVLSNENTKEKTSNTSINALNKTEAKHSATTDVEKAKDSSLTDLVLSNENTKEKASDTTINALNKSEAKHSETTDVEKAKDGSLPNPSVNVDTKEGKISENAKRITCMSKPVEAPTNNPKAAKSST</sequence>
<feature type="region of interest" description="Disordered" evidence="1">
    <location>
        <begin position="183"/>
        <end position="292"/>
    </location>
</feature>
<dbReference type="AlphaFoldDB" id="A0A5N5TBU3"/>
<proteinExistence type="predicted"/>
<keyword evidence="4" id="KW-1185">Reference proteome</keyword>
<evidence type="ECO:0008006" key="5">
    <source>
        <dbReference type="Google" id="ProtNLM"/>
    </source>
</evidence>
<evidence type="ECO:0000256" key="2">
    <source>
        <dbReference type="SAM" id="Phobius"/>
    </source>
</evidence>
<keyword evidence="2" id="KW-0812">Transmembrane</keyword>
<organism evidence="3 4">
    <name type="scientific">Armadillidium nasatum</name>
    <dbReference type="NCBI Taxonomy" id="96803"/>
    <lineage>
        <taxon>Eukaryota</taxon>
        <taxon>Metazoa</taxon>
        <taxon>Ecdysozoa</taxon>
        <taxon>Arthropoda</taxon>
        <taxon>Crustacea</taxon>
        <taxon>Multicrustacea</taxon>
        <taxon>Malacostraca</taxon>
        <taxon>Eumalacostraca</taxon>
        <taxon>Peracarida</taxon>
        <taxon>Isopoda</taxon>
        <taxon>Oniscidea</taxon>
        <taxon>Crinocheta</taxon>
        <taxon>Armadillidiidae</taxon>
        <taxon>Armadillidium</taxon>
    </lineage>
</organism>
<dbReference type="Proteomes" id="UP000326759">
    <property type="component" value="Unassembled WGS sequence"/>
</dbReference>
<feature type="transmembrane region" description="Helical" evidence="2">
    <location>
        <begin position="123"/>
        <end position="144"/>
    </location>
</feature>
<feature type="compositionally biased region" description="Basic and acidic residues" evidence="1">
    <location>
        <begin position="332"/>
        <end position="346"/>
    </location>
</feature>
<feature type="transmembrane region" description="Helical" evidence="2">
    <location>
        <begin position="62"/>
        <end position="85"/>
    </location>
</feature>
<comment type="caution">
    <text evidence="3">The sequence shown here is derived from an EMBL/GenBank/DDBJ whole genome shotgun (WGS) entry which is preliminary data.</text>
</comment>
<feature type="compositionally biased region" description="Polar residues" evidence="1">
    <location>
        <begin position="449"/>
        <end position="460"/>
    </location>
</feature>
<feature type="compositionally biased region" description="Basic and acidic residues" evidence="1">
    <location>
        <begin position="183"/>
        <end position="225"/>
    </location>
</feature>
<keyword evidence="2" id="KW-0472">Membrane</keyword>
<keyword evidence="2" id="KW-1133">Transmembrane helix</keyword>
<feature type="compositionally biased region" description="Basic and acidic residues" evidence="1">
    <location>
        <begin position="357"/>
        <end position="374"/>
    </location>
</feature>
<gene>
    <name evidence="3" type="ORF">Anas_07220</name>
</gene>
<name>A0A5N5TBU3_9CRUS</name>
<dbReference type="EMBL" id="SEYY01003712">
    <property type="protein sequence ID" value="KAB7504133.1"/>
    <property type="molecule type" value="Genomic_DNA"/>
</dbReference>
<feature type="transmembrane region" description="Helical" evidence="2">
    <location>
        <begin position="31"/>
        <end position="50"/>
    </location>
</feature>
<evidence type="ECO:0000256" key="1">
    <source>
        <dbReference type="SAM" id="MobiDB-lite"/>
    </source>
</evidence>
<feature type="region of interest" description="Disordered" evidence="1">
    <location>
        <begin position="305"/>
        <end position="460"/>
    </location>
</feature>
<dbReference type="OrthoDB" id="10366544at2759"/>
<evidence type="ECO:0000313" key="3">
    <source>
        <dbReference type="EMBL" id="KAB7504133.1"/>
    </source>
</evidence>
<feature type="compositionally biased region" description="Basic and acidic residues" evidence="1">
    <location>
        <begin position="400"/>
        <end position="415"/>
    </location>
</feature>
<feature type="compositionally biased region" description="Basic and acidic residues" evidence="1">
    <location>
        <begin position="426"/>
        <end position="437"/>
    </location>
</feature>
<reference evidence="3 4" key="1">
    <citation type="journal article" date="2019" name="PLoS Biol.">
        <title>Sex chromosomes control vertical transmission of feminizing Wolbachia symbionts in an isopod.</title>
        <authorList>
            <person name="Becking T."/>
            <person name="Chebbi M.A."/>
            <person name="Giraud I."/>
            <person name="Moumen B."/>
            <person name="Laverre T."/>
            <person name="Caubet Y."/>
            <person name="Peccoud J."/>
            <person name="Gilbert C."/>
            <person name="Cordaux R."/>
        </authorList>
    </citation>
    <scope>NUCLEOTIDE SEQUENCE [LARGE SCALE GENOMIC DNA]</scope>
    <source>
        <strain evidence="3">ANa2</strain>
        <tissue evidence="3">Whole body excluding digestive tract and cuticle</tissue>
    </source>
</reference>
<protein>
    <recommendedName>
        <fullName evidence="5">MARVEL domain-containing protein</fullName>
    </recommendedName>
</protein>
<evidence type="ECO:0000313" key="4">
    <source>
        <dbReference type="Proteomes" id="UP000326759"/>
    </source>
</evidence>